<keyword evidence="2" id="KW-1185">Reference proteome</keyword>
<dbReference type="Proteomes" id="UP000050525">
    <property type="component" value="Unassembled WGS sequence"/>
</dbReference>
<evidence type="ECO:0000313" key="1">
    <source>
        <dbReference type="EMBL" id="KYO38486.1"/>
    </source>
</evidence>
<proteinExistence type="predicted"/>
<name>A0A151NNQ7_ALLMI</name>
<gene>
    <name evidence="1" type="ORF">Y1Q_0015715</name>
</gene>
<sequence length="117" mass="13965">MTKIWRRFEQQFYLYMITECPDYLERCIQTDKQVFYCHCDHKSLSDTLACPVTNVYVHFFQIRIPCQKGRSSWSNDGQIQRSAVVQLHTLLDHAVGAAAEDFKYLKQVRYERRPKLL</sequence>
<comment type="caution">
    <text evidence="1">The sequence shown here is derived from an EMBL/GenBank/DDBJ whole genome shotgun (WGS) entry which is preliminary data.</text>
</comment>
<dbReference type="EMBL" id="AKHW03002524">
    <property type="protein sequence ID" value="KYO38486.1"/>
    <property type="molecule type" value="Genomic_DNA"/>
</dbReference>
<evidence type="ECO:0000313" key="2">
    <source>
        <dbReference type="Proteomes" id="UP000050525"/>
    </source>
</evidence>
<organism evidence="1 2">
    <name type="scientific">Alligator mississippiensis</name>
    <name type="common">American alligator</name>
    <dbReference type="NCBI Taxonomy" id="8496"/>
    <lineage>
        <taxon>Eukaryota</taxon>
        <taxon>Metazoa</taxon>
        <taxon>Chordata</taxon>
        <taxon>Craniata</taxon>
        <taxon>Vertebrata</taxon>
        <taxon>Euteleostomi</taxon>
        <taxon>Archelosauria</taxon>
        <taxon>Archosauria</taxon>
        <taxon>Crocodylia</taxon>
        <taxon>Alligatoridae</taxon>
        <taxon>Alligatorinae</taxon>
        <taxon>Alligator</taxon>
    </lineage>
</organism>
<dbReference type="AlphaFoldDB" id="A0A151NNQ7"/>
<protein>
    <submittedName>
        <fullName evidence="1">Uncharacterized protein</fullName>
    </submittedName>
</protein>
<reference evidence="1 2" key="1">
    <citation type="journal article" date="2012" name="Genome Biol.">
        <title>Sequencing three crocodilian genomes to illuminate the evolution of archosaurs and amniotes.</title>
        <authorList>
            <person name="St John J.A."/>
            <person name="Braun E.L."/>
            <person name="Isberg S.R."/>
            <person name="Miles L.G."/>
            <person name="Chong A.Y."/>
            <person name="Gongora J."/>
            <person name="Dalzell P."/>
            <person name="Moran C."/>
            <person name="Bed'hom B."/>
            <person name="Abzhanov A."/>
            <person name="Burgess S.C."/>
            <person name="Cooksey A.M."/>
            <person name="Castoe T.A."/>
            <person name="Crawford N.G."/>
            <person name="Densmore L.D."/>
            <person name="Drew J.C."/>
            <person name="Edwards S.V."/>
            <person name="Faircloth B.C."/>
            <person name="Fujita M.K."/>
            <person name="Greenwold M.J."/>
            <person name="Hoffmann F.G."/>
            <person name="Howard J.M."/>
            <person name="Iguchi T."/>
            <person name="Janes D.E."/>
            <person name="Khan S.Y."/>
            <person name="Kohno S."/>
            <person name="de Koning A.J."/>
            <person name="Lance S.L."/>
            <person name="McCarthy F.M."/>
            <person name="McCormack J.E."/>
            <person name="Merchant M.E."/>
            <person name="Peterson D.G."/>
            <person name="Pollock D.D."/>
            <person name="Pourmand N."/>
            <person name="Raney B.J."/>
            <person name="Roessler K.A."/>
            <person name="Sanford J.R."/>
            <person name="Sawyer R.H."/>
            <person name="Schmidt C.J."/>
            <person name="Triplett E.W."/>
            <person name="Tuberville T.D."/>
            <person name="Venegas-Anaya M."/>
            <person name="Howard J.T."/>
            <person name="Jarvis E.D."/>
            <person name="Guillette L.J.Jr."/>
            <person name="Glenn T.C."/>
            <person name="Green R.E."/>
            <person name="Ray D.A."/>
        </authorList>
    </citation>
    <scope>NUCLEOTIDE SEQUENCE [LARGE SCALE GENOMIC DNA]</scope>
    <source>
        <strain evidence="1">KSC_2009_1</strain>
    </source>
</reference>
<accession>A0A151NNQ7</accession>